<keyword evidence="2" id="KW-1134">Transmembrane beta strand</keyword>
<comment type="subcellular location">
    <subcellularLocation>
        <location evidence="1">Cell outer membrane</location>
        <topology evidence="1">Multi-pass membrane protein</topology>
    </subcellularLocation>
</comment>
<evidence type="ECO:0000256" key="4">
    <source>
        <dbReference type="ARBA" id="ARBA00022729"/>
    </source>
</evidence>
<evidence type="ECO:0000259" key="8">
    <source>
        <dbReference type="Pfam" id="PF04575"/>
    </source>
</evidence>
<evidence type="ECO:0000313" key="13">
    <source>
        <dbReference type="Proteomes" id="UP000303847"/>
    </source>
</evidence>
<evidence type="ECO:0000313" key="10">
    <source>
        <dbReference type="EMBL" id="PWC20937.1"/>
    </source>
</evidence>
<dbReference type="InterPro" id="IPR007655">
    <property type="entry name" value="Slam_C"/>
</dbReference>
<protein>
    <submittedName>
        <fullName evidence="10">DUF560 domain-containing protein</fullName>
    </submittedName>
</protein>
<dbReference type="EMBL" id="QDKK01000043">
    <property type="protein sequence ID" value="PWC20937.1"/>
    <property type="molecule type" value="Genomic_DNA"/>
</dbReference>
<evidence type="ECO:0000256" key="7">
    <source>
        <dbReference type="ARBA" id="ARBA00023609"/>
    </source>
</evidence>
<organism evidence="10 12">
    <name type="scientific">Brenneria nigrifluens DSM 30175 = ATCC 13028</name>
    <dbReference type="NCBI Taxonomy" id="1121120"/>
    <lineage>
        <taxon>Bacteria</taxon>
        <taxon>Pseudomonadati</taxon>
        <taxon>Pseudomonadota</taxon>
        <taxon>Gammaproteobacteria</taxon>
        <taxon>Enterobacterales</taxon>
        <taxon>Pectobacteriaceae</taxon>
        <taxon>Brenneria</taxon>
    </lineage>
</organism>
<dbReference type="Proteomes" id="UP000295985">
    <property type="component" value="Unassembled WGS sequence"/>
</dbReference>
<dbReference type="GO" id="GO:0009279">
    <property type="term" value="C:cell outer membrane"/>
    <property type="evidence" value="ECO:0007669"/>
    <property type="project" value="UniProtKB-SubCell"/>
</dbReference>
<dbReference type="Proteomes" id="UP000303847">
    <property type="component" value="Chromosome"/>
</dbReference>
<keyword evidence="4" id="KW-0732">Signal</keyword>
<dbReference type="InterPro" id="IPR057556">
    <property type="entry name" value="TPR_Slam"/>
</dbReference>
<feature type="domain" description="Surface lipoprotein assembly modifier N-terminal TPR repeats region" evidence="9">
    <location>
        <begin position="53"/>
        <end position="146"/>
    </location>
</feature>
<keyword evidence="6" id="KW-0998">Cell outer membrane</keyword>
<name>A0A2U1UH45_9GAMM</name>
<dbReference type="OrthoDB" id="7525402at2"/>
<reference evidence="10 12" key="1">
    <citation type="submission" date="2018-04" db="EMBL/GenBank/DDBJ databases">
        <title>Brenneria corticis sp.nov.</title>
        <authorList>
            <person name="Li Y."/>
        </authorList>
    </citation>
    <scope>NUCLEOTIDE SEQUENCE [LARGE SCALE GENOMIC DNA]</scope>
    <source>
        <strain evidence="10 12">LMG 2694</strain>
    </source>
</reference>
<dbReference type="EMBL" id="CP034036">
    <property type="protein sequence ID" value="QCR06793.1"/>
    <property type="molecule type" value="Genomic_DNA"/>
</dbReference>
<dbReference type="AlphaFoldDB" id="A0A2U1UH45"/>
<evidence type="ECO:0000313" key="11">
    <source>
        <dbReference type="EMBL" id="QCR06793.1"/>
    </source>
</evidence>
<dbReference type="Gene3D" id="1.25.40.10">
    <property type="entry name" value="Tetratricopeptide repeat domain"/>
    <property type="match status" value="1"/>
</dbReference>
<dbReference type="SUPFAM" id="SSF48452">
    <property type="entry name" value="TPR-like"/>
    <property type="match status" value="1"/>
</dbReference>
<proteinExistence type="inferred from homology"/>
<evidence type="ECO:0000313" key="12">
    <source>
        <dbReference type="Proteomes" id="UP000295985"/>
    </source>
</evidence>
<accession>A0A2U1UH45</accession>
<dbReference type="InterPro" id="IPR011990">
    <property type="entry name" value="TPR-like_helical_dom_sf"/>
</dbReference>
<evidence type="ECO:0000256" key="5">
    <source>
        <dbReference type="ARBA" id="ARBA00023136"/>
    </source>
</evidence>
<comment type="similarity">
    <text evidence="7">Belongs to the Slam family.</text>
</comment>
<evidence type="ECO:0000256" key="6">
    <source>
        <dbReference type="ARBA" id="ARBA00023237"/>
    </source>
</evidence>
<keyword evidence="5" id="KW-0472">Membrane</keyword>
<reference evidence="11 13" key="2">
    <citation type="submission" date="2018-11" db="EMBL/GenBank/DDBJ databases">
        <title>Genome sequences of Brenneria nigrifluens and Brenneria rubrifaciens.</title>
        <authorList>
            <person name="Poret-Peterson A.T."/>
            <person name="McClean A.E."/>
            <person name="Kluepfel D.A."/>
        </authorList>
    </citation>
    <scope>NUCLEOTIDE SEQUENCE [LARGE SCALE GENOMIC DNA]</scope>
    <source>
        <strain evidence="11 13">ATCC 13028</strain>
    </source>
</reference>
<evidence type="ECO:0000256" key="1">
    <source>
        <dbReference type="ARBA" id="ARBA00004571"/>
    </source>
</evidence>
<evidence type="ECO:0000259" key="9">
    <source>
        <dbReference type="Pfam" id="PF24575"/>
    </source>
</evidence>
<dbReference type="Pfam" id="PF24575">
    <property type="entry name" value="TPR_Slam"/>
    <property type="match status" value="1"/>
</dbReference>
<evidence type="ECO:0000256" key="2">
    <source>
        <dbReference type="ARBA" id="ARBA00022452"/>
    </source>
</evidence>
<keyword evidence="13" id="KW-1185">Reference proteome</keyword>
<sequence>MAQERDDTRRLLEQSIESRAFERERELLRDEREQPAASRPTLTLDGRTYTVERTAAALGQALYLSLQHRQWGAARRFLDEYLTLPDHDPLLVHYARGMLARAAGLLAQAEAEFRALLALRPAFLPARLELARVLFEDGQEREAELAFVDILASINAADPKTAGVRKTIAAYRNALRQRSDWHGSFSFGPTWSDNVNRTSASQTCLWLLANGLCLVERKLPDAISAGGLAFDASAQRRIPLRGRHGLYLRSSLYGAQYRHHGDYNETTFTAQGGYSYRGGRHQLQLAPSFEYYQWGREALYGAWGAHADWSYIPWRNALLKLEGEYKDMSYRRRAYANNFDGATRQLYATYYHEVGAGWTLFGGVDWVDSDARLEANGYRQTGLRLGAAVTYSGFSATLFGAYRVRDYDAYNPLLAARREDDEQNYTLILKAPRWQAAGFVPVLTLRHNKVKSNVDWLYSYDRNDISLKLERTF</sequence>
<gene>
    <name evidence="10" type="ORF">DDT54_19985</name>
    <name evidence="11" type="ORF">EH206_02690</name>
</gene>
<keyword evidence="3" id="KW-0812">Transmembrane</keyword>
<evidence type="ECO:0000256" key="3">
    <source>
        <dbReference type="ARBA" id="ARBA00022692"/>
    </source>
</evidence>
<feature type="domain" description="Surface lipoprotein assembly modifier C-terminal" evidence="8">
    <location>
        <begin position="181"/>
        <end position="473"/>
    </location>
</feature>
<dbReference type="Pfam" id="PF04575">
    <property type="entry name" value="SlipAM"/>
    <property type="match status" value="1"/>
</dbReference>